<dbReference type="PANTHER" id="PTHR46795:SF3">
    <property type="entry name" value="ABC TRANSPORTER PERMEASE"/>
    <property type="match status" value="1"/>
</dbReference>
<feature type="transmembrane region" description="Helical" evidence="6">
    <location>
        <begin position="148"/>
        <end position="171"/>
    </location>
</feature>
<feature type="transmembrane region" description="Helical" evidence="6">
    <location>
        <begin position="228"/>
        <end position="254"/>
    </location>
</feature>
<keyword evidence="5 6" id="KW-0472">Membrane</keyword>
<dbReference type="Proteomes" id="UP000674938">
    <property type="component" value="Unassembled WGS sequence"/>
</dbReference>
<evidence type="ECO:0000313" key="8">
    <source>
        <dbReference type="EMBL" id="MBP1040739.1"/>
    </source>
</evidence>
<sequence>MMFKLSLTSVKKRWQDYLVLMLGLMIAISIFYMFQTLSLNTSFLEENIPSVSMVAIVFQLGAFLLSIITIVYIFYANSFLLSMRKKEYGMYMMLGAKKKKIGQMMAIETLFIGSFSIVVGLLLGTVLAKLMGDWLSSAIDLPSNTYEAFVPNALLITLVFFCILFVITTIVNVTKFMKTRTLDLLYSESQSERSKGKPLMTIVKICLSLVLIGIGYACMVNIMTVQIIGIVVAILTITPGTFLFFSALVPLIVGKLKSWEALSGKKIRIFTLSQLSFKASSLAQVLGLVTMLLALSLGAVTVGQAFKNFAADLLSTNVNDAVVYNATPEIQAVMDKLETKEAFTYHSKKVGETAYFIQEELANHPLLVQEKQEIGAPFKELKEVELNHVYAYQNEGEGRIAQGFNQIADGYNNSGLYENSYAVVSQAEFDQLVGEVNTIQVIRVADYQAQLANFKELHQLELARHPGLEYSNGKYEMYQQIQSMANGFMFMGFFLGIAFLAMLASCLMFKILTGAYQDIARYDMLHKIGVRRQLLMGSIRKEILAIFLAPAFLGVIHVLVGLKMFTLFIPNPYAYIAMPFGIYGCIYLVYYFITVYLYKDIVLPKK</sequence>
<comment type="caution">
    <text evidence="8">The sequence shown here is derived from an EMBL/GenBank/DDBJ whole genome shotgun (WGS) entry which is preliminary data.</text>
</comment>
<dbReference type="InterPro" id="IPR027022">
    <property type="entry name" value="ABC_permease_BceB-typ"/>
</dbReference>
<dbReference type="EMBL" id="JAEEGA010000003">
    <property type="protein sequence ID" value="MBP1040739.1"/>
    <property type="molecule type" value="Genomic_DNA"/>
</dbReference>
<feature type="transmembrane region" description="Helical" evidence="6">
    <location>
        <begin position="54"/>
        <end position="83"/>
    </location>
</feature>
<keyword evidence="4 6" id="KW-1133">Transmembrane helix</keyword>
<keyword evidence="2 6" id="KW-1003">Cell membrane</keyword>
<feature type="transmembrane region" description="Helical" evidence="6">
    <location>
        <begin position="575"/>
        <end position="598"/>
    </location>
</feature>
<dbReference type="GO" id="GO:0055085">
    <property type="term" value="P:transmembrane transport"/>
    <property type="evidence" value="ECO:0007669"/>
    <property type="project" value="UniProtKB-UniRule"/>
</dbReference>
<keyword evidence="3 6" id="KW-0812">Transmembrane</keyword>
<reference evidence="8" key="1">
    <citation type="submission" date="2020-12" db="EMBL/GenBank/DDBJ databases">
        <title>Vagococcus allomyrinae sp. nov. and Enterococcus lavae sp. nov., isolated from the larvae of Allomyrina dichotoma.</title>
        <authorList>
            <person name="Lee S.D."/>
        </authorList>
    </citation>
    <scope>NUCLEOTIDE SEQUENCE</scope>
    <source>
        <strain evidence="8">BWB3-3</strain>
    </source>
</reference>
<feature type="domain" description="ABC3 transporter permease C-terminal" evidence="7">
    <location>
        <begin position="62"/>
        <end position="179"/>
    </location>
</feature>
<evidence type="ECO:0000256" key="3">
    <source>
        <dbReference type="ARBA" id="ARBA00022692"/>
    </source>
</evidence>
<feature type="transmembrane region" description="Helical" evidence="6">
    <location>
        <begin position="275"/>
        <end position="300"/>
    </location>
</feature>
<protein>
    <submittedName>
        <fullName evidence="8">ABC transporter permease</fullName>
    </submittedName>
</protein>
<evidence type="ECO:0000256" key="2">
    <source>
        <dbReference type="ARBA" id="ARBA00022475"/>
    </source>
</evidence>
<dbReference type="PIRSF" id="PIRSF018968">
    <property type="entry name" value="ABC_permease_BceB"/>
    <property type="match status" value="1"/>
</dbReference>
<gene>
    <name evidence="8" type="ORF">I6N95_06960</name>
</gene>
<keyword evidence="9" id="KW-1185">Reference proteome</keyword>
<accession>A0A940SUF8</accession>
<organism evidence="8 9">
    <name type="scientific">Vagococcus allomyrinae</name>
    <dbReference type="NCBI Taxonomy" id="2794353"/>
    <lineage>
        <taxon>Bacteria</taxon>
        <taxon>Bacillati</taxon>
        <taxon>Bacillota</taxon>
        <taxon>Bacilli</taxon>
        <taxon>Lactobacillales</taxon>
        <taxon>Enterococcaceae</taxon>
        <taxon>Vagococcus</taxon>
    </lineage>
</organism>
<dbReference type="GO" id="GO:0005886">
    <property type="term" value="C:plasma membrane"/>
    <property type="evidence" value="ECO:0007669"/>
    <property type="project" value="UniProtKB-SubCell"/>
</dbReference>
<feature type="transmembrane region" description="Helical" evidence="6">
    <location>
        <begin position="488"/>
        <end position="512"/>
    </location>
</feature>
<dbReference type="InterPro" id="IPR052536">
    <property type="entry name" value="ABC-4_Integral_Memb_Prot"/>
</dbReference>
<evidence type="ECO:0000256" key="6">
    <source>
        <dbReference type="PIRNR" id="PIRNR018968"/>
    </source>
</evidence>
<feature type="transmembrane region" description="Helical" evidence="6">
    <location>
        <begin position="104"/>
        <end position="128"/>
    </location>
</feature>
<evidence type="ECO:0000256" key="4">
    <source>
        <dbReference type="ARBA" id="ARBA00022989"/>
    </source>
</evidence>
<proteinExistence type="inferred from homology"/>
<evidence type="ECO:0000256" key="5">
    <source>
        <dbReference type="ARBA" id="ARBA00023136"/>
    </source>
</evidence>
<evidence type="ECO:0000313" key="9">
    <source>
        <dbReference type="Proteomes" id="UP000674938"/>
    </source>
</evidence>
<feature type="transmembrane region" description="Helical" evidence="6">
    <location>
        <begin position="16"/>
        <end position="34"/>
    </location>
</feature>
<comment type="subcellular location">
    <subcellularLocation>
        <location evidence="1 6">Cell membrane</location>
        <topology evidence="1 6">Multi-pass membrane protein</topology>
    </subcellularLocation>
</comment>
<feature type="transmembrane region" description="Helical" evidence="6">
    <location>
        <begin position="543"/>
        <end position="569"/>
    </location>
</feature>
<comment type="similarity">
    <text evidence="6">Belongs to the ABC-4 integral membrane protein family.</text>
</comment>
<dbReference type="PANTHER" id="PTHR46795">
    <property type="entry name" value="ABC TRANSPORTER PERMEASE-RELATED-RELATED"/>
    <property type="match status" value="1"/>
</dbReference>
<dbReference type="RefSeq" id="WP_209526054.1">
    <property type="nucleotide sequence ID" value="NZ_JAEEGA010000003.1"/>
</dbReference>
<evidence type="ECO:0000259" key="7">
    <source>
        <dbReference type="Pfam" id="PF02687"/>
    </source>
</evidence>
<dbReference type="InterPro" id="IPR003838">
    <property type="entry name" value="ABC3_permease_C"/>
</dbReference>
<dbReference type="AlphaFoldDB" id="A0A940SUF8"/>
<name>A0A940SUF8_9ENTE</name>
<keyword evidence="6" id="KW-0813">Transport</keyword>
<feature type="transmembrane region" description="Helical" evidence="6">
    <location>
        <begin position="202"/>
        <end position="222"/>
    </location>
</feature>
<dbReference type="Pfam" id="PF02687">
    <property type="entry name" value="FtsX"/>
    <property type="match status" value="1"/>
</dbReference>
<evidence type="ECO:0000256" key="1">
    <source>
        <dbReference type="ARBA" id="ARBA00004651"/>
    </source>
</evidence>